<keyword evidence="4" id="KW-1185">Reference proteome</keyword>
<sequence>MDPVSLAGLGLGAASITFQIFEGIKMGYGIFEDAADMPEHCESLRLRLRLECTRLLDWGDLSGLSEPENHSKFDRKLKANRATIIALLSEMKMIIDKIQKISLRSDCILLPGIDIAAAQGTSMAKELHLANGKEDLKGVDIEQFCSILRPMEDQLNNKKRTLLTRSLRRVVDIGQGIADVAKQPGRIRWALSDKEAFQTHVRRLKELTDYLHETLGDHQMSILIEQTKETCMAMLQMTSSISEMKELIEAVEIATSHASIESETRAWLPLGDFVDRQASVSESVSTISILERRETLFTQLTEFRYHVASLQIGVPKNREVTGLKLQGRELDNLKFDHTRATGNGRTPATYLGAAAWVEWKAYRITRHKDEHGKFYYGPTPLATANLERLAAILHIDKRPTQFRVPLCAGYFDDEINERFGLIYQVPYATPQLAETISLSQLLLQQNSLPPLQSRIRLAKELVTSLYFLHAVNWLHKGLRDESILVLTQNGRPDYSQPFISGFEYSRPDETDLTTTAAPDTWAVYAHPDYQGFDRKTYRKTFDIYSLGIILLEIALWKPAEEILGFGQPSVSTGEKNKSPGTMDESQEKKVYSKDSLQDLKNIRSRLLIDEPSLLEQVRATMGSRYHDAVKSCIGGLEYFNLPTEADETSPVIATLLQQAYLRLVVDILRSIRV</sequence>
<dbReference type="SUPFAM" id="SSF56112">
    <property type="entry name" value="Protein kinase-like (PK-like)"/>
    <property type="match status" value="1"/>
</dbReference>
<evidence type="ECO:0000313" key="4">
    <source>
        <dbReference type="Proteomes" id="UP000091956"/>
    </source>
</evidence>
<dbReference type="InterPro" id="IPR011009">
    <property type="entry name" value="Kinase-like_dom_sf"/>
</dbReference>
<dbReference type="AlphaFoldDB" id="A0A1B8GKW8"/>
<dbReference type="GO" id="GO:0005524">
    <property type="term" value="F:ATP binding"/>
    <property type="evidence" value="ECO:0007669"/>
    <property type="project" value="InterPro"/>
</dbReference>
<dbReference type="Gene3D" id="1.10.510.10">
    <property type="entry name" value="Transferase(Phosphotransferase) domain 1"/>
    <property type="match status" value="1"/>
</dbReference>
<name>A0A1B8GKW8_9PEZI</name>
<dbReference type="Pfam" id="PF14479">
    <property type="entry name" value="HeLo"/>
    <property type="match status" value="1"/>
</dbReference>
<dbReference type="PANTHER" id="PTHR37542">
    <property type="entry name" value="HELO DOMAIN-CONTAINING PROTEIN-RELATED"/>
    <property type="match status" value="1"/>
</dbReference>
<evidence type="ECO:0000256" key="1">
    <source>
        <dbReference type="SAM" id="MobiDB-lite"/>
    </source>
</evidence>
<dbReference type="Gene3D" id="1.20.120.1020">
    <property type="entry name" value="Prion-inhibition and propagation, HeLo domain"/>
    <property type="match status" value="1"/>
</dbReference>
<feature type="domain" description="Protein kinase" evidence="2">
    <location>
        <begin position="335"/>
        <end position="629"/>
    </location>
</feature>
<dbReference type="PANTHER" id="PTHR37542:SF1">
    <property type="entry name" value="PRION-INHIBITION AND PROPAGATION HELO DOMAIN-CONTAINING PROTEIN"/>
    <property type="match status" value="1"/>
</dbReference>
<dbReference type="GO" id="GO:0004672">
    <property type="term" value="F:protein kinase activity"/>
    <property type="evidence" value="ECO:0007669"/>
    <property type="project" value="InterPro"/>
</dbReference>
<reference evidence="4" key="2">
    <citation type="journal article" date="2018" name="Nat. Commun.">
        <title>Extreme sensitivity to ultraviolet light in the fungal pathogen causing white-nose syndrome of bats.</title>
        <authorList>
            <person name="Palmer J.M."/>
            <person name="Drees K.P."/>
            <person name="Foster J.T."/>
            <person name="Lindner D.L."/>
        </authorList>
    </citation>
    <scope>NUCLEOTIDE SEQUENCE [LARGE SCALE GENOMIC DNA]</scope>
    <source>
        <strain evidence="4">UAMH 10579</strain>
    </source>
</reference>
<dbReference type="RefSeq" id="XP_018130210.1">
    <property type="nucleotide sequence ID" value="XM_018275120.2"/>
</dbReference>
<dbReference type="EMBL" id="KV460228">
    <property type="protein sequence ID" value="OBT96477.1"/>
    <property type="molecule type" value="Genomic_DNA"/>
</dbReference>
<dbReference type="GeneID" id="28839043"/>
<dbReference type="STRING" id="342668.A0A1B8GKW8"/>
<dbReference type="InterPro" id="IPR029498">
    <property type="entry name" value="HeLo_dom"/>
</dbReference>
<evidence type="ECO:0000313" key="3">
    <source>
        <dbReference type="EMBL" id="OBT96477.1"/>
    </source>
</evidence>
<protein>
    <recommendedName>
        <fullName evidence="2">Protein kinase domain-containing protein</fullName>
    </recommendedName>
</protein>
<dbReference type="InterPro" id="IPR000719">
    <property type="entry name" value="Prot_kinase_dom"/>
</dbReference>
<feature type="region of interest" description="Disordered" evidence="1">
    <location>
        <begin position="567"/>
        <end position="590"/>
    </location>
</feature>
<proteinExistence type="predicted"/>
<reference evidence="3 4" key="1">
    <citation type="submission" date="2016-03" db="EMBL/GenBank/DDBJ databases">
        <title>Comparative genomics of Pseudogymnoascus destructans, the fungus causing white-nose syndrome of bats.</title>
        <authorList>
            <person name="Palmer J.M."/>
            <person name="Drees K.P."/>
            <person name="Foster J.T."/>
            <person name="Lindner D.L."/>
        </authorList>
    </citation>
    <scope>NUCLEOTIDE SEQUENCE [LARGE SCALE GENOMIC DNA]</scope>
    <source>
        <strain evidence="3 4">UAMH 10579</strain>
    </source>
</reference>
<dbReference type="OrthoDB" id="1911848at2759"/>
<evidence type="ECO:0000259" key="2">
    <source>
        <dbReference type="PROSITE" id="PS50011"/>
    </source>
</evidence>
<accession>A0A1B8GKW8</accession>
<dbReference type="Proteomes" id="UP000091956">
    <property type="component" value="Unassembled WGS sequence"/>
</dbReference>
<dbReference type="InterPro" id="IPR038305">
    <property type="entry name" value="HeLo_sf"/>
</dbReference>
<dbReference type="PROSITE" id="PS50011">
    <property type="entry name" value="PROTEIN_KINASE_DOM"/>
    <property type="match status" value="1"/>
</dbReference>
<organism evidence="3 4">
    <name type="scientific">Pseudogymnoascus verrucosus</name>
    <dbReference type="NCBI Taxonomy" id="342668"/>
    <lineage>
        <taxon>Eukaryota</taxon>
        <taxon>Fungi</taxon>
        <taxon>Dikarya</taxon>
        <taxon>Ascomycota</taxon>
        <taxon>Pezizomycotina</taxon>
        <taxon>Leotiomycetes</taxon>
        <taxon>Thelebolales</taxon>
        <taxon>Thelebolaceae</taxon>
        <taxon>Pseudogymnoascus</taxon>
    </lineage>
</organism>
<gene>
    <name evidence="3" type="ORF">VE01_05657</name>
</gene>